<evidence type="ECO:0000256" key="1">
    <source>
        <dbReference type="SAM" id="Phobius"/>
    </source>
</evidence>
<dbReference type="InterPro" id="IPR005135">
    <property type="entry name" value="Endo/exonuclease/phosphatase"/>
</dbReference>
<reference evidence="4" key="1">
    <citation type="submission" date="2016-10" db="EMBL/GenBank/DDBJ databases">
        <authorList>
            <person name="Varghese N."/>
            <person name="Submissions S."/>
        </authorList>
    </citation>
    <scope>NUCLEOTIDE SEQUENCE [LARGE SCALE GENOMIC DNA]</scope>
    <source>
        <strain evidence="4">PL19</strain>
    </source>
</reference>
<dbReference type="AlphaFoldDB" id="A0A1I4FLF0"/>
<evidence type="ECO:0000313" key="4">
    <source>
        <dbReference type="Proteomes" id="UP000198928"/>
    </source>
</evidence>
<gene>
    <name evidence="3" type="ORF">SAMN05192584_11480</name>
</gene>
<dbReference type="SUPFAM" id="SSF56219">
    <property type="entry name" value="DNase I-like"/>
    <property type="match status" value="1"/>
</dbReference>
<dbReference type="EMBL" id="FOSG01000014">
    <property type="protein sequence ID" value="SFL18303.1"/>
    <property type="molecule type" value="Genomic_DNA"/>
</dbReference>
<name>A0A1I4FLF0_9ACTN</name>
<feature type="transmembrane region" description="Helical" evidence="1">
    <location>
        <begin position="98"/>
        <end position="115"/>
    </location>
</feature>
<feature type="domain" description="Endonuclease/exonuclease/phosphatase" evidence="2">
    <location>
        <begin position="141"/>
        <end position="343"/>
    </location>
</feature>
<evidence type="ECO:0000313" key="3">
    <source>
        <dbReference type="EMBL" id="SFL18303.1"/>
    </source>
</evidence>
<dbReference type="Proteomes" id="UP000198928">
    <property type="component" value="Unassembled WGS sequence"/>
</dbReference>
<keyword evidence="1" id="KW-0812">Transmembrane</keyword>
<protein>
    <submittedName>
        <fullName evidence="3">Vancomycin resistance protein VanJ</fullName>
    </submittedName>
</protein>
<dbReference type="GO" id="GO:0003824">
    <property type="term" value="F:catalytic activity"/>
    <property type="evidence" value="ECO:0007669"/>
    <property type="project" value="InterPro"/>
</dbReference>
<dbReference type="Gene3D" id="3.60.10.10">
    <property type="entry name" value="Endonuclease/exonuclease/phosphatase"/>
    <property type="match status" value="1"/>
</dbReference>
<keyword evidence="1" id="KW-1133">Transmembrane helix</keyword>
<keyword evidence="4" id="KW-1185">Reference proteome</keyword>
<feature type="transmembrane region" description="Helical" evidence="1">
    <location>
        <begin position="76"/>
        <end position="93"/>
    </location>
</feature>
<dbReference type="InterPro" id="IPR036691">
    <property type="entry name" value="Endo/exonu/phosph_ase_sf"/>
</dbReference>
<proteinExistence type="predicted"/>
<sequence>MTRARVRIRVGLWWARRALRALRRRWGGEARGGAGRTAWTRGRVPAALAVLTAGAAAFHSLVPGAVLGLGSLLESFLPWLGLAVPPLLVAALVRRSALALVALALPSAVWLALFHDALSPRGEDAADAARTALLTAVQHNASDENRDPAATARALAAVGPDIVALQELTPAALPAYGEALAREYPHHAVAGTVGLWSRHPLTGTRPLDIRPADLGPDWNRGLRTAVRTPHGDIAVHVVHLPSVRVRATGFDTAWRDESAALLGEELRAEELARVIVLGDFNGALDDRGLEPVLTGVDSTGREAADGFSFSWPTAFPVARIDHVMARGAAVTRLWTLPATGSDHLPVAARIALPAA</sequence>
<organism evidence="3 4">
    <name type="scientific">Streptomyces pini</name>
    <dbReference type="NCBI Taxonomy" id="1520580"/>
    <lineage>
        <taxon>Bacteria</taxon>
        <taxon>Bacillati</taxon>
        <taxon>Actinomycetota</taxon>
        <taxon>Actinomycetes</taxon>
        <taxon>Kitasatosporales</taxon>
        <taxon>Streptomycetaceae</taxon>
        <taxon>Streptomyces</taxon>
    </lineage>
</organism>
<feature type="transmembrane region" description="Helical" evidence="1">
    <location>
        <begin position="46"/>
        <end position="70"/>
    </location>
</feature>
<evidence type="ECO:0000259" key="2">
    <source>
        <dbReference type="Pfam" id="PF03372"/>
    </source>
</evidence>
<dbReference type="Pfam" id="PF03372">
    <property type="entry name" value="Exo_endo_phos"/>
    <property type="match status" value="1"/>
</dbReference>
<keyword evidence="1" id="KW-0472">Membrane</keyword>
<accession>A0A1I4FLF0</accession>